<dbReference type="OrthoDB" id="661148at2759"/>
<dbReference type="CDD" id="cd02340">
    <property type="entry name" value="ZZ_NBR1_like"/>
    <property type="match status" value="1"/>
</dbReference>
<keyword evidence="3" id="KW-0862">Zinc</keyword>
<dbReference type="GO" id="GO:0005080">
    <property type="term" value="F:protein kinase C binding"/>
    <property type="evidence" value="ECO:0007669"/>
    <property type="project" value="TreeGrafter"/>
</dbReference>
<dbReference type="Gene3D" id="3.30.60.90">
    <property type="match status" value="1"/>
</dbReference>
<proteinExistence type="predicted"/>
<evidence type="ECO:0000256" key="1">
    <source>
        <dbReference type="ARBA" id="ARBA00022723"/>
    </source>
</evidence>
<dbReference type="GO" id="GO:0070530">
    <property type="term" value="F:K63-linked polyubiquitin modification-dependent protein binding"/>
    <property type="evidence" value="ECO:0007669"/>
    <property type="project" value="TreeGrafter"/>
</dbReference>
<gene>
    <name evidence="7" type="ORF">I9W82_004395</name>
</gene>
<evidence type="ECO:0000256" key="2">
    <source>
        <dbReference type="ARBA" id="ARBA00022771"/>
    </source>
</evidence>
<evidence type="ECO:0000256" key="3">
    <source>
        <dbReference type="ARBA" id="ARBA00022833"/>
    </source>
</evidence>
<dbReference type="InterPro" id="IPR052260">
    <property type="entry name" value="Autophagy_Rcpt_SigReg"/>
</dbReference>
<dbReference type="PROSITE" id="PS50135">
    <property type="entry name" value="ZF_ZZ_2"/>
    <property type="match status" value="1"/>
</dbReference>
<evidence type="ECO:0000313" key="7">
    <source>
        <dbReference type="EMBL" id="KAG5418066.1"/>
    </source>
</evidence>
<evidence type="ECO:0000313" key="8">
    <source>
        <dbReference type="Proteomes" id="UP000669133"/>
    </source>
</evidence>
<dbReference type="InterPro" id="IPR000433">
    <property type="entry name" value="Znf_ZZ"/>
</dbReference>
<dbReference type="InterPro" id="IPR043145">
    <property type="entry name" value="Znf_ZZ_sf"/>
</dbReference>
<keyword evidence="8" id="KW-1185">Reference proteome</keyword>
<keyword evidence="1" id="KW-0479">Metal-binding</keyword>
<dbReference type="GO" id="GO:0000423">
    <property type="term" value="P:mitophagy"/>
    <property type="evidence" value="ECO:0007669"/>
    <property type="project" value="TreeGrafter"/>
</dbReference>
<dbReference type="EMBL" id="JAEOAQ010000006">
    <property type="protein sequence ID" value="KAG5418066.1"/>
    <property type="molecule type" value="Genomic_DNA"/>
</dbReference>
<dbReference type="GO" id="GO:0016235">
    <property type="term" value="C:aggresome"/>
    <property type="evidence" value="ECO:0007669"/>
    <property type="project" value="TreeGrafter"/>
</dbReference>
<dbReference type="RefSeq" id="XP_067547182.1">
    <property type="nucleotide sequence ID" value="XM_067693462.1"/>
</dbReference>
<comment type="caution">
    <text evidence="7">The sequence shown here is derived from an EMBL/GenBank/DDBJ whole genome shotgun (WGS) entry which is preliminary data.</text>
</comment>
<sequence length="779" mass="85985">MPRSEQIVTIKINIFNAGAGAGKVGQAKDGATNTTLFERTLHTRKEDFLSIKSKDALLKYINTKISSDLLPKESNQLNFTRKSKKHKCFIPLDNEEDFKSLGRSLKVKNHVKLNVEVLPSSQVSSPSSTTSSLSSSSSEGTKTTPTVPTATDTTATAAATAAGDPGSNPIASIDFAKLGDALLEATLEHFKDFFIENRPKEAGTNANTPTQRKEPVAASGEEQEEDVVVHANIACDRCCPDDFVTLKGVRYCCLVCSNYDLCAECESKQQAGKLIYGTHSYLHPMVKVTKPDSFSRDLFSNKFNVFDKERSDPFPNSKSNDIIYDIPLSSCSADNRFRLETLLQSEGFERFIKDVDGIIDRNDKYLQLLSILDANGYKSTNKDDMHKILQDCIDTYLLKKAFEESAVEESAVDYQQSEDDVKDFKSSDGQRVEGEFEGMYDATINLSLGSTMTKSSLQLVNESGTTISDGDWHVVLVDGKGKKYSTVVKSAVVKGSQVKYYKLDAIPQDFVIDDNATLSVIAPNVVLTSVSVTGNKFLMKITNEDARIEHLMDPVDTCTINTDKKSIDEFELVNDNAMAQAIEQISVSYKIQSGSILNIELQNKSNTTFSCADLKIVAYLQEEKVVESVFHKPHNIKPGCSSKFNLTLENPFTKFPLRMEFHFNDNKATCTFSEGEKQSSLMLLSEQGDSTSAIPHKGDSELLDDNEAARSVSTTQSASFHSMRLPVLARESVDLSEFMDASNGSGADKEDQNEYDVLDDEVEIDSDYEILSLASTDSY</sequence>
<dbReference type="PANTHER" id="PTHR15090:SF0">
    <property type="entry name" value="SEQUESTOSOME-1"/>
    <property type="match status" value="1"/>
</dbReference>
<evidence type="ECO:0000256" key="4">
    <source>
        <dbReference type="PROSITE-ProRule" id="PRU00228"/>
    </source>
</evidence>
<feature type="domain" description="ZZ-type" evidence="6">
    <location>
        <begin position="230"/>
        <end position="293"/>
    </location>
</feature>
<dbReference type="SMART" id="SM00291">
    <property type="entry name" value="ZnF_ZZ"/>
    <property type="match status" value="1"/>
</dbReference>
<dbReference type="Proteomes" id="UP000669133">
    <property type="component" value="Unassembled WGS sequence"/>
</dbReference>
<evidence type="ECO:0000259" key="6">
    <source>
        <dbReference type="PROSITE" id="PS50135"/>
    </source>
</evidence>
<reference evidence="7 8" key="1">
    <citation type="submission" date="2020-12" db="EMBL/GenBank/DDBJ databases">
        <title>Effect of drift, selection, and recombination on the evolution of hybrid genomes in Candida yeast pathogens.</title>
        <authorList>
            <person name="Mixao V."/>
            <person name="Ksiezopolska E."/>
            <person name="Saus E."/>
            <person name="Boekhout T."/>
            <person name="Gacser A."/>
            <person name="Gabaldon T."/>
        </authorList>
    </citation>
    <scope>NUCLEOTIDE SEQUENCE [LARGE SCALE GENOMIC DNA]</scope>
    <source>
        <strain evidence="7 8">BP57</strain>
    </source>
</reference>
<keyword evidence="2 4" id="KW-0863">Zinc-finger</keyword>
<dbReference type="GeneID" id="93653024"/>
<accession>A0A8H7ZFU5</accession>
<dbReference type="SUPFAM" id="SSF57850">
    <property type="entry name" value="RING/U-box"/>
    <property type="match status" value="1"/>
</dbReference>
<dbReference type="GO" id="GO:0035973">
    <property type="term" value="P:aggrephagy"/>
    <property type="evidence" value="ECO:0007669"/>
    <property type="project" value="TreeGrafter"/>
</dbReference>
<evidence type="ECO:0000256" key="5">
    <source>
        <dbReference type="SAM" id="MobiDB-lite"/>
    </source>
</evidence>
<dbReference type="AlphaFoldDB" id="A0A8H7ZFU5"/>
<name>A0A8H7ZFU5_9ASCO</name>
<protein>
    <recommendedName>
        <fullName evidence="6">ZZ-type domain-containing protein</fullName>
    </recommendedName>
</protein>
<feature type="region of interest" description="Disordered" evidence="5">
    <location>
        <begin position="120"/>
        <end position="152"/>
    </location>
</feature>
<feature type="region of interest" description="Disordered" evidence="5">
    <location>
        <begin position="198"/>
        <end position="223"/>
    </location>
</feature>
<dbReference type="Pfam" id="PF00569">
    <property type="entry name" value="ZZ"/>
    <property type="match status" value="1"/>
</dbReference>
<dbReference type="GO" id="GO:0044753">
    <property type="term" value="C:amphisome"/>
    <property type="evidence" value="ECO:0007669"/>
    <property type="project" value="TreeGrafter"/>
</dbReference>
<dbReference type="GO" id="GO:0008270">
    <property type="term" value="F:zinc ion binding"/>
    <property type="evidence" value="ECO:0007669"/>
    <property type="project" value="UniProtKB-KW"/>
</dbReference>
<organism evidence="7 8">
    <name type="scientific">Candida metapsilosis</name>
    <dbReference type="NCBI Taxonomy" id="273372"/>
    <lineage>
        <taxon>Eukaryota</taxon>
        <taxon>Fungi</taxon>
        <taxon>Dikarya</taxon>
        <taxon>Ascomycota</taxon>
        <taxon>Saccharomycotina</taxon>
        <taxon>Pichiomycetes</taxon>
        <taxon>Debaryomycetaceae</taxon>
        <taxon>Candida/Lodderomyces clade</taxon>
        <taxon>Candida</taxon>
    </lineage>
</organism>
<dbReference type="PANTHER" id="PTHR15090">
    <property type="entry name" value="SEQUESTOSOME 1-RELATED"/>
    <property type="match status" value="1"/>
</dbReference>
<dbReference type="GO" id="GO:0007032">
    <property type="term" value="P:endosome organization"/>
    <property type="evidence" value="ECO:0007669"/>
    <property type="project" value="TreeGrafter"/>
</dbReference>